<organism evidence="2 3">
    <name type="scientific">Merluccius polli</name>
    <name type="common">Benguela hake</name>
    <name type="synonym">Merluccius cadenati</name>
    <dbReference type="NCBI Taxonomy" id="89951"/>
    <lineage>
        <taxon>Eukaryota</taxon>
        <taxon>Metazoa</taxon>
        <taxon>Chordata</taxon>
        <taxon>Craniata</taxon>
        <taxon>Vertebrata</taxon>
        <taxon>Euteleostomi</taxon>
        <taxon>Actinopterygii</taxon>
        <taxon>Neopterygii</taxon>
        <taxon>Teleostei</taxon>
        <taxon>Neoteleostei</taxon>
        <taxon>Acanthomorphata</taxon>
        <taxon>Zeiogadaria</taxon>
        <taxon>Gadariae</taxon>
        <taxon>Gadiformes</taxon>
        <taxon>Gadoidei</taxon>
        <taxon>Merlucciidae</taxon>
        <taxon>Merluccius</taxon>
    </lineage>
</organism>
<dbReference type="PANTHER" id="PTHR33104:SF2">
    <property type="entry name" value="CXC3 LIKE CYSTEINE CLUSTER DOMAIN-CONTAINING PROTEIN"/>
    <property type="match status" value="1"/>
</dbReference>
<dbReference type="AlphaFoldDB" id="A0AA47M0U7"/>
<accession>A0AA47M0U7</accession>
<dbReference type="Proteomes" id="UP001174136">
    <property type="component" value="Unassembled WGS sequence"/>
</dbReference>
<comment type="caution">
    <text evidence="2">The sequence shown here is derived from an EMBL/GenBank/DDBJ whole genome shotgun (WGS) entry which is preliminary data.</text>
</comment>
<protein>
    <submittedName>
        <fullName evidence="2">Uncharacterized protein</fullName>
    </submittedName>
</protein>
<dbReference type="InterPro" id="IPR040521">
    <property type="entry name" value="KDZ"/>
</dbReference>
<gene>
    <name evidence="2" type="ORF">N1851_033775</name>
</gene>
<sequence>MEAPAAVAGSANSPVSNDEINSGDINRGNITADSFRKSFLEWEAVQFEVDKLCLEDHFACPACSPDMLAVSVDGNRKHNRFKSVARSEEQAIFDGVFIANNDIARFLDYIHISTCHVSGRGVCGGQWSAACEKSSGKTDKEGLELAVCHHGVLLRALSMFRGEVFAYPLYLQKQMACKPVTFFAMDVACKY</sequence>
<reference evidence="2" key="1">
    <citation type="journal article" date="2023" name="Front. Mar. Sci.">
        <title>A new Merluccius polli reference genome to investigate the effects of global change in West African waters.</title>
        <authorList>
            <person name="Mateo J.L."/>
            <person name="Blanco-Fernandez C."/>
            <person name="Garcia-Vazquez E."/>
            <person name="Machado-Schiaffino G."/>
        </authorList>
    </citation>
    <scope>NUCLEOTIDE SEQUENCE</scope>
    <source>
        <strain evidence="2">C29</strain>
        <tissue evidence="2">Fin</tissue>
    </source>
</reference>
<feature type="region of interest" description="Disordered" evidence="1">
    <location>
        <begin position="1"/>
        <end position="23"/>
    </location>
</feature>
<feature type="compositionally biased region" description="Polar residues" evidence="1">
    <location>
        <begin position="10"/>
        <end position="23"/>
    </location>
</feature>
<keyword evidence="3" id="KW-1185">Reference proteome</keyword>
<dbReference type="PANTHER" id="PTHR33104">
    <property type="entry name" value="SI:DKEY-29D5.2"/>
    <property type="match status" value="1"/>
</dbReference>
<proteinExistence type="predicted"/>
<dbReference type="EMBL" id="JAOPHQ010006540">
    <property type="protein sequence ID" value="KAK0131519.1"/>
    <property type="molecule type" value="Genomic_DNA"/>
</dbReference>
<evidence type="ECO:0000313" key="2">
    <source>
        <dbReference type="EMBL" id="KAK0131519.1"/>
    </source>
</evidence>
<evidence type="ECO:0000313" key="3">
    <source>
        <dbReference type="Proteomes" id="UP001174136"/>
    </source>
</evidence>
<name>A0AA47M0U7_MERPO</name>
<evidence type="ECO:0000256" key="1">
    <source>
        <dbReference type="SAM" id="MobiDB-lite"/>
    </source>
</evidence>
<dbReference type="Pfam" id="PF18758">
    <property type="entry name" value="KDZ"/>
    <property type="match status" value="1"/>
</dbReference>